<dbReference type="EMBL" id="GGEC01089865">
    <property type="protein sequence ID" value="MBX70349.1"/>
    <property type="molecule type" value="Transcribed_RNA"/>
</dbReference>
<dbReference type="AlphaFoldDB" id="A0A2P2QTK5"/>
<proteinExistence type="predicted"/>
<organism evidence="1">
    <name type="scientific">Rhizophora mucronata</name>
    <name type="common">Asiatic mangrove</name>
    <dbReference type="NCBI Taxonomy" id="61149"/>
    <lineage>
        <taxon>Eukaryota</taxon>
        <taxon>Viridiplantae</taxon>
        <taxon>Streptophyta</taxon>
        <taxon>Embryophyta</taxon>
        <taxon>Tracheophyta</taxon>
        <taxon>Spermatophyta</taxon>
        <taxon>Magnoliopsida</taxon>
        <taxon>eudicotyledons</taxon>
        <taxon>Gunneridae</taxon>
        <taxon>Pentapetalae</taxon>
        <taxon>rosids</taxon>
        <taxon>fabids</taxon>
        <taxon>Malpighiales</taxon>
        <taxon>Rhizophoraceae</taxon>
        <taxon>Rhizophora</taxon>
    </lineage>
</organism>
<reference evidence="1" key="1">
    <citation type="submission" date="2018-02" db="EMBL/GenBank/DDBJ databases">
        <title>Rhizophora mucronata_Transcriptome.</title>
        <authorList>
            <person name="Meera S.P."/>
            <person name="Sreeshan A."/>
            <person name="Augustine A."/>
        </authorList>
    </citation>
    <scope>NUCLEOTIDE SEQUENCE</scope>
    <source>
        <tissue evidence="1">Leaf</tissue>
    </source>
</reference>
<evidence type="ECO:0000313" key="1">
    <source>
        <dbReference type="EMBL" id="MBX70349.1"/>
    </source>
</evidence>
<accession>A0A2P2QTK5</accession>
<name>A0A2P2QTK5_RHIMU</name>
<sequence>MNHESPIIPVFGILVVFVRQKACGTLT</sequence>
<protein>
    <submittedName>
        <fullName evidence="1">Uncharacterized protein</fullName>
    </submittedName>
</protein>